<feature type="compositionally biased region" description="Basic and acidic residues" evidence="1">
    <location>
        <begin position="77"/>
        <end position="86"/>
    </location>
</feature>
<dbReference type="EMBL" id="SDGV01000010">
    <property type="protein sequence ID" value="THB61681.1"/>
    <property type="molecule type" value="Genomic_DNA"/>
</dbReference>
<dbReference type="Proteomes" id="UP000310506">
    <property type="component" value="Unassembled WGS sequence"/>
</dbReference>
<dbReference type="InterPro" id="IPR005543">
    <property type="entry name" value="PASTA_dom"/>
</dbReference>
<reference evidence="4 5" key="1">
    <citation type="submission" date="2019-01" db="EMBL/GenBank/DDBJ databases">
        <title>Vagococcus silagei sp. nov. isolated from brewer's grain.</title>
        <authorList>
            <person name="Guu J.-R."/>
        </authorList>
    </citation>
    <scope>NUCLEOTIDE SEQUENCE [LARGE SCALE GENOMIC DNA]</scope>
    <source>
        <strain evidence="4 5">2B-2</strain>
    </source>
</reference>
<evidence type="ECO:0000313" key="4">
    <source>
        <dbReference type="EMBL" id="THB61681.1"/>
    </source>
</evidence>
<keyword evidence="2" id="KW-0472">Membrane</keyword>
<feature type="compositionally biased region" description="Basic residues" evidence="1">
    <location>
        <begin position="23"/>
        <end position="34"/>
    </location>
</feature>
<dbReference type="RefSeq" id="WP_136136452.1">
    <property type="nucleotide sequence ID" value="NZ_SDGV01000010.1"/>
</dbReference>
<dbReference type="PROSITE" id="PS51178">
    <property type="entry name" value="PASTA"/>
    <property type="match status" value="2"/>
</dbReference>
<feature type="domain" description="PASTA" evidence="3">
    <location>
        <begin position="113"/>
        <end position="179"/>
    </location>
</feature>
<feature type="region of interest" description="Disordered" evidence="1">
    <location>
        <begin position="1"/>
        <end position="53"/>
    </location>
</feature>
<dbReference type="Pfam" id="PF03793">
    <property type="entry name" value="PASTA"/>
    <property type="match status" value="2"/>
</dbReference>
<accession>A0A4S3B3N6</accession>
<protein>
    <submittedName>
        <fullName evidence="4">PASTA domain-containing protein</fullName>
    </submittedName>
</protein>
<dbReference type="SUPFAM" id="SSF54184">
    <property type="entry name" value="Penicillin-binding protein 2x (pbp-2x), c-terminal domain"/>
    <property type="match status" value="1"/>
</dbReference>
<keyword evidence="5" id="KW-1185">Reference proteome</keyword>
<feature type="domain" description="PASTA" evidence="3">
    <location>
        <begin position="183"/>
        <end position="248"/>
    </location>
</feature>
<dbReference type="AlphaFoldDB" id="A0A4S3B3N6"/>
<name>A0A4S3B3N6_9ENTE</name>
<dbReference type="OrthoDB" id="1641593at2"/>
<feature type="compositionally biased region" description="Polar residues" evidence="1">
    <location>
        <begin position="1"/>
        <end position="21"/>
    </location>
</feature>
<proteinExistence type="predicted"/>
<evidence type="ECO:0000256" key="2">
    <source>
        <dbReference type="SAM" id="Phobius"/>
    </source>
</evidence>
<organism evidence="4 5">
    <name type="scientific">Vagococcus silagei</name>
    <dbReference type="NCBI Taxonomy" id="2508885"/>
    <lineage>
        <taxon>Bacteria</taxon>
        <taxon>Bacillati</taxon>
        <taxon>Bacillota</taxon>
        <taxon>Bacilli</taxon>
        <taxon>Lactobacillales</taxon>
        <taxon>Enterococcaceae</taxon>
        <taxon>Vagococcus</taxon>
    </lineage>
</organism>
<evidence type="ECO:0000313" key="5">
    <source>
        <dbReference type="Proteomes" id="UP000310506"/>
    </source>
</evidence>
<feature type="region of interest" description="Disordered" evidence="1">
    <location>
        <begin position="65"/>
        <end position="86"/>
    </location>
</feature>
<keyword evidence="2" id="KW-1133">Transmembrane helix</keyword>
<dbReference type="SMART" id="SM00740">
    <property type="entry name" value="PASTA"/>
    <property type="match status" value="3"/>
</dbReference>
<comment type="caution">
    <text evidence="4">The sequence shown here is derived from an EMBL/GenBank/DDBJ whole genome shotgun (WGS) entry which is preliminary data.</text>
</comment>
<keyword evidence="2" id="KW-0812">Transmembrane</keyword>
<evidence type="ECO:0000259" key="3">
    <source>
        <dbReference type="PROSITE" id="PS51178"/>
    </source>
</evidence>
<feature type="transmembrane region" description="Helical" evidence="2">
    <location>
        <begin position="94"/>
        <end position="111"/>
    </location>
</feature>
<gene>
    <name evidence="4" type="ORF">ESZ54_04310</name>
</gene>
<dbReference type="Gene3D" id="3.30.10.20">
    <property type="match status" value="2"/>
</dbReference>
<evidence type="ECO:0000256" key="1">
    <source>
        <dbReference type="SAM" id="MobiDB-lite"/>
    </source>
</evidence>
<sequence length="389" mass="43867">MDKSQNEPLPSQNETQQTEVPTQRRRVKKRRRKSSMNSEEINQKIHASFDDSQLIDDEFEKIKIEEKKIPQTPKNEPMQKEPNAKAEKNIKPSVYASILLLVAGVGLVWWFKTQVSITVPNFSKSDIAEIEKWGKGKDVEIKFNELNLTTPTENKVITQSVAAGKTIKRGETLEVFVNGSSLSNQKEMPDFSGRAIQDVKAWAKAKNIKLNVKEQMSTSVKKDFVFGQNIKAGTPLDDKKELSVLISSGVSQNQMLDFSEVNVKEAQQMANGQPVEIKEVYSDKEAYGKFISQSIQHGEPVEGQKAIVNYSLGKPYLKSYFGKTEGDLSKIIFDEYTTRGVELSYSTYEVYSASLKGTVVEMSSYNQYIPLKYEVKFGISNGLGGYWSY</sequence>